<keyword evidence="1" id="KW-0520">NAD</keyword>
<evidence type="ECO:0000313" key="3">
    <source>
        <dbReference type="EMBL" id="KDP36199.1"/>
    </source>
</evidence>
<gene>
    <name evidence="3" type="ORF">JCGZ_08843</name>
</gene>
<accession>A0A067KWL4</accession>
<dbReference type="FunFam" id="3.40.50.10140:FF:000007">
    <property type="entry name" value="Disease resistance protein (TIR-NBS-LRR class)"/>
    <property type="match status" value="1"/>
</dbReference>
<evidence type="ECO:0000313" key="4">
    <source>
        <dbReference type="Proteomes" id="UP000027138"/>
    </source>
</evidence>
<dbReference type="Gene3D" id="3.80.10.10">
    <property type="entry name" value="Ribonuclease Inhibitor"/>
    <property type="match status" value="1"/>
</dbReference>
<dbReference type="InterPro" id="IPR000157">
    <property type="entry name" value="TIR_dom"/>
</dbReference>
<dbReference type="Proteomes" id="UP000027138">
    <property type="component" value="Unassembled WGS sequence"/>
</dbReference>
<protein>
    <recommendedName>
        <fullName evidence="2">TIR domain-containing protein</fullName>
    </recommendedName>
</protein>
<dbReference type="PROSITE" id="PS50104">
    <property type="entry name" value="TIR"/>
    <property type="match status" value="1"/>
</dbReference>
<dbReference type="Gene3D" id="3.40.50.10140">
    <property type="entry name" value="Toll/interleukin-1 receptor homology (TIR) domain"/>
    <property type="match status" value="1"/>
</dbReference>
<dbReference type="SUPFAM" id="SSF52200">
    <property type="entry name" value="Toll/Interleukin receptor TIR domain"/>
    <property type="match status" value="1"/>
</dbReference>
<evidence type="ECO:0000256" key="1">
    <source>
        <dbReference type="ARBA" id="ARBA00023027"/>
    </source>
</evidence>
<dbReference type="PANTHER" id="PTHR11017">
    <property type="entry name" value="LEUCINE-RICH REPEAT-CONTAINING PROTEIN"/>
    <property type="match status" value="1"/>
</dbReference>
<dbReference type="STRING" id="180498.A0A067KWL4"/>
<dbReference type="SMART" id="SM00255">
    <property type="entry name" value="TIR"/>
    <property type="match status" value="1"/>
</dbReference>
<dbReference type="GO" id="GO:0006952">
    <property type="term" value="P:defense response"/>
    <property type="evidence" value="ECO:0007669"/>
    <property type="project" value="InterPro"/>
</dbReference>
<dbReference type="AlphaFoldDB" id="A0A067KWL4"/>
<evidence type="ECO:0000259" key="2">
    <source>
        <dbReference type="PROSITE" id="PS50104"/>
    </source>
</evidence>
<dbReference type="InterPro" id="IPR032675">
    <property type="entry name" value="LRR_dom_sf"/>
</dbReference>
<dbReference type="OrthoDB" id="6160824at2759"/>
<dbReference type="EMBL" id="KK914453">
    <property type="protein sequence ID" value="KDP36199.1"/>
    <property type="molecule type" value="Genomic_DNA"/>
</dbReference>
<reference evidence="3 4" key="1">
    <citation type="journal article" date="2014" name="PLoS ONE">
        <title>Global Analysis of Gene Expression Profiles in Physic Nut (Jatropha curcas L.) Seedlings Exposed to Salt Stress.</title>
        <authorList>
            <person name="Zhang L."/>
            <person name="Zhang C."/>
            <person name="Wu P."/>
            <person name="Chen Y."/>
            <person name="Li M."/>
            <person name="Jiang H."/>
            <person name="Wu G."/>
        </authorList>
    </citation>
    <scope>NUCLEOTIDE SEQUENCE [LARGE SCALE GENOMIC DNA]</scope>
    <source>
        <strain evidence="4">cv. GZQX0401</strain>
        <tissue evidence="3">Young leaves</tissue>
    </source>
</reference>
<keyword evidence="4" id="KW-1185">Reference proteome</keyword>
<sequence>MASSSSVHPPLKHDVFLSFSGLGTRNNFTSHLYAALRRQGIITFIDNRLDKGEEIEPIILKAIEDSYISVIIFSENFATSPWCSDELVKILECKKKWGQKILPVFYHVDPADVETQTESFGEAFAGHQKNFRSDISKVEKWSEEAAYLPGLVCTNTWLESAIIEEIIKDILKMLRHFESSNNSEDLVGVESKLQVINSLLCTGLDDILIIGIWGMAGIEGLEFLPDELRYMEWHFYPLKSLPSNFHPEMLVEHNLYGSSNLKVIILSHCKHLIKMLNFSKAQKLEIIDCWDCVSLKEVSPSISLLNNLYRLDLGHCVKIRNLPNVQDHFNFSPLTVVQKSTTFLKFQIL</sequence>
<dbReference type="SUPFAM" id="SSF52058">
    <property type="entry name" value="L domain-like"/>
    <property type="match status" value="1"/>
</dbReference>
<dbReference type="InterPro" id="IPR035897">
    <property type="entry name" value="Toll_tir_struct_dom_sf"/>
</dbReference>
<feature type="domain" description="TIR" evidence="2">
    <location>
        <begin position="11"/>
        <end position="174"/>
    </location>
</feature>
<dbReference type="PANTHER" id="PTHR11017:SF551">
    <property type="entry name" value="TIR DOMAIN-CONTAINING PROTEIN"/>
    <property type="match status" value="1"/>
</dbReference>
<dbReference type="Pfam" id="PF01582">
    <property type="entry name" value="TIR"/>
    <property type="match status" value="1"/>
</dbReference>
<dbReference type="InterPro" id="IPR044974">
    <property type="entry name" value="Disease_R_plants"/>
</dbReference>
<name>A0A067KWL4_JATCU</name>
<proteinExistence type="predicted"/>
<organism evidence="3 4">
    <name type="scientific">Jatropha curcas</name>
    <name type="common">Barbados nut</name>
    <dbReference type="NCBI Taxonomy" id="180498"/>
    <lineage>
        <taxon>Eukaryota</taxon>
        <taxon>Viridiplantae</taxon>
        <taxon>Streptophyta</taxon>
        <taxon>Embryophyta</taxon>
        <taxon>Tracheophyta</taxon>
        <taxon>Spermatophyta</taxon>
        <taxon>Magnoliopsida</taxon>
        <taxon>eudicotyledons</taxon>
        <taxon>Gunneridae</taxon>
        <taxon>Pentapetalae</taxon>
        <taxon>rosids</taxon>
        <taxon>fabids</taxon>
        <taxon>Malpighiales</taxon>
        <taxon>Euphorbiaceae</taxon>
        <taxon>Crotonoideae</taxon>
        <taxon>Jatropheae</taxon>
        <taxon>Jatropha</taxon>
    </lineage>
</organism>
<dbReference type="GO" id="GO:0007165">
    <property type="term" value="P:signal transduction"/>
    <property type="evidence" value="ECO:0007669"/>
    <property type="project" value="InterPro"/>
</dbReference>